<keyword evidence="2" id="KW-1185">Reference proteome</keyword>
<reference evidence="1 2" key="1">
    <citation type="submission" date="2024-04" db="EMBL/GenBank/DDBJ databases">
        <authorList>
            <consortium name="Genoscope - CEA"/>
            <person name="William W."/>
        </authorList>
    </citation>
    <scope>NUCLEOTIDE SEQUENCE [LARGE SCALE GENOMIC DNA]</scope>
</reference>
<dbReference type="AlphaFoldDB" id="A0AAV2HWJ0"/>
<protein>
    <submittedName>
        <fullName evidence="1">Uncharacterized protein</fullName>
    </submittedName>
</protein>
<gene>
    <name evidence="1" type="ORF">GSLYS_00011214001</name>
</gene>
<dbReference type="EMBL" id="CAXITT010000257">
    <property type="protein sequence ID" value="CAL1537301.1"/>
    <property type="molecule type" value="Genomic_DNA"/>
</dbReference>
<dbReference type="Proteomes" id="UP001497497">
    <property type="component" value="Unassembled WGS sequence"/>
</dbReference>
<evidence type="ECO:0000313" key="2">
    <source>
        <dbReference type="Proteomes" id="UP001497497"/>
    </source>
</evidence>
<comment type="caution">
    <text evidence="1">The sequence shown here is derived from an EMBL/GenBank/DDBJ whole genome shotgun (WGS) entry which is preliminary data.</text>
</comment>
<evidence type="ECO:0000313" key="1">
    <source>
        <dbReference type="EMBL" id="CAL1537301.1"/>
    </source>
</evidence>
<accession>A0AAV2HWJ0</accession>
<name>A0AAV2HWJ0_LYMST</name>
<organism evidence="1 2">
    <name type="scientific">Lymnaea stagnalis</name>
    <name type="common">Great pond snail</name>
    <name type="synonym">Helix stagnalis</name>
    <dbReference type="NCBI Taxonomy" id="6523"/>
    <lineage>
        <taxon>Eukaryota</taxon>
        <taxon>Metazoa</taxon>
        <taxon>Spiralia</taxon>
        <taxon>Lophotrochozoa</taxon>
        <taxon>Mollusca</taxon>
        <taxon>Gastropoda</taxon>
        <taxon>Heterobranchia</taxon>
        <taxon>Euthyneura</taxon>
        <taxon>Panpulmonata</taxon>
        <taxon>Hygrophila</taxon>
        <taxon>Lymnaeoidea</taxon>
        <taxon>Lymnaeidae</taxon>
        <taxon>Lymnaea</taxon>
    </lineage>
</organism>
<sequence>MSFTAEQKTMRGYETLTLSLLAALVAETSPQRTQSLIIDGYENDSLSDAEIVFPYGEAKDLDYFSKFNIGTNVVPTTADEKKGALAQYKTQLSAGTIETLTEEQVKGDLTVVPSLQSAKNQSGEATSKEAFSLAPLVPFSPCCPRDQSYMCSSQYIPLPCFEIQLFGRLGVCCPMWPNISINKCTCGRCWRLCDRCITTGICLQRYTFTWFFAICNHLGSWNLVFLFQRNVPTSCYCNAPLCESCIYQCGAHPCH</sequence>
<proteinExistence type="predicted"/>